<keyword evidence="17" id="KW-0675">Receptor</keyword>
<gene>
    <name evidence="17" type="ORF">HYQ45_005711</name>
</gene>
<reference evidence="17" key="1">
    <citation type="journal article" date="2021" name="Mol. Plant Pathol.">
        <title>A 20-kb lineage-specific genomic region tames virulence in pathogenic amphidiploid Verticillium longisporum.</title>
        <authorList>
            <person name="Harting R."/>
            <person name="Starke J."/>
            <person name="Kusch H."/>
            <person name="Poggeler S."/>
            <person name="Maurus I."/>
            <person name="Schluter R."/>
            <person name="Landesfeind M."/>
            <person name="Bulla I."/>
            <person name="Nowrousian M."/>
            <person name="de Jonge R."/>
            <person name="Stahlhut G."/>
            <person name="Hoff K.J."/>
            <person name="Asshauer K.P."/>
            <person name="Thurmer A."/>
            <person name="Stanke M."/>
            <person name="Daniel R."/>
            <person name="Morgenstern B."/>
            <person name="Thomma B.P.H.J."/>
            <person name="Kronstad J.W."/>
            <person name="Braus-Stromeyer S.A."/>
            <person name="Braus G.H."/>
        </authorList>
    </citation>
    <scope>NUCLEOTIDE SEQUENCE</scope>
    <source>
        <strain evidence="17">Vl32</strain>
    </source>
</reference>
<name>A0A8I2ZQE6_VERLO</name>
<feature type="transmembrane region" description="Helical" evidence="14">
    <location>
        <begin position="236"/>
        <end position="257"/>
    </location>
</feature>
<protein>
    <recommendedName>
        <fullName evidence="3">RING-type E3 ubiquitin transferase</fullName>
        <ecNumber evidence="3">2.3.2.27</ecNumber>
    </recommendedName>
</protein>
<comment type="caution">
    <text evidence="17">The sequence shown here is derived from an EMBL/GenBank/DDBJ whole genome shotgun (WGS) entry which is preliminary data.</text>
</comment>
<dbReference type="GO" id="GO:0016567">
    <property type="term" value="P:protein ubiquitination"/>
    <property type="evidence" value="ECO:0007669"/>
    <property type="project" value="TreeGrafter"/>
</dbReference>
<dbReference type="GO" id="GO:0061630">
    <property type="term" value="F:ubiquitin protein ligase activity"/>
    <property type="evidence" value="ECO:0007669"/>
    <property type="project" value="UniProtKB-EC"/>
</dbReference>
<evidence type="ECO:0000256" key="12">
    <source>
        <dbReference type="PROSITE-ProRule" id="PRU00175"/>
    </source>
</evidence>
<feature type="compositionally biased region" description="Basic and acidic residues" evidence="13">
    <location>
        <begin position="317"/>
        <end position="329"/>
    </location>
</feature>
<dbReference type="CDD" id="cd16454">
    <property type="entry name" value="RING-H2_PA-TM-RING"/>
    <property type="match status" value="1"/>
</dbReference>
<proteinExistence type="predicted"/>
<keyword evidence="5 14" id="KW-0812">Transmembrane</keyword>
<feature type="compositionally biased region" description="Low complexity" evidence="13">
    <location>
        <begin position="344"/>
        <end position="359"/>
    </location>
</feature>
<dbReference type="PANTHER" id="PTHR45977">
    <property type="entry name" value="TARGET OF ERK KINASE MPK-1"/>
    <property type="match status" value="1"/>
</dbReference>
<keyword evidence="4" id="KW-0808">Transferase</keyword>
<evidence type="ECO:0000256" key="8">
    <source>
        <dbReference type="ARBA" id="ARBA00022786"/>
    </source>
</evidence>
<evidence type="ECO:0000313" key="17">
    <source>
        <dbReference type="EMBL" id="KAG7136775.1"/>
    </source>
</evidence>
<dbReference type="PANTHER" id="PTHR45977:SF4">
    <property type="entry name" value="RING-TYPE DOMAIN-CONTAINING PROTEIN"/>
    <property type="match status" value="1"/>
</dbReference>
<dbReference type="InterPro" id="IPR001841">
    <property type="entry name" value="Znf_RING"/>
</dbReference>
<evidence type="ECO:0000256" key="2">
    <source>
        <dbReference type="ARBA" id="ARBA00004141"/>
    </source>
</evidence>
<sequence length="528" mass="56337">MISSPLLAVLAGAAVAAAAQAPTITAQNDVPDWAAESTMQLSLSSAGGEVMPLDYTIMPSTQSLGLNQSEVARGSIKFEGIMIAADPDNYDLITGPGQIAYLSCDEKDDGRSATPNVMLDLITGPGQIAYLSCDEKDDGRSATPNVMLLELMENKPKAIVLYSTVGNWCMLEGSELPYQSIFTMADAGDAMAAFEILNNTNEVDVIQVTITGNTTSDSSSSGSSGGGNNSAVAMSILYTITGLITLLFLIIICTGAIRAHRYPERYGPSSGHAGRPRQSRAKGLARAVLETIPIVKFGSPEPAKPDPDMELENASIEPRDRPVEQEPVRGGETPQGATGSIPQTTAAATGGATTSATGTVGNSNDEHLGCTICTEDFNVGEDVRVLPCNHKYHPGCIDPWLVNVSGTCPLCRHDLRPEHDEDEERSSADDALPPPLELDGQDSDSNSTNGPQRRRTSRLLDLNRLRNASVEERMQALRDYRREQRAHAAPEGSSEHEVDARGRRAKLADKLRDKFKIRTSPQGGSGES</sequence>
<evidence type="ECO:0000256" key="3">
    <source>
        <dbReference type="ARBA" id="ARBA00012483"/>
    </source>
</evidence>
<dbReference type="GO" id="GO:0016020">
    <property type="term" value="C:membrane"/>
    <property type="evidence" value="ECO:0007669"/>
    <property type="project" value="UniProtKB-SubCell"/>
</dbReference>
<evidence type="ECO:0000256" key="9">
    <source>
        <dbReference type="ARBA" id="ARBA00022833"/>
    </source>
</evidence>
<evidence type="ECO:0000256" key="13">
    <source>
        <dbReference type="SAM" id="MobiDB-lite"/>
    </source>
</evidence>
<organism evidence="17 18">
    <name type="scientific">Verticillium longisporum</name>
    <name type="common">Verticillium dahliae var. longisporum</name>
    <dbReference type="NCBI Taxonomy" id="100787"/>
    <lineage>
        <taxon>Eukaryota</taxon>
        <taxon>Fungi</taxon>
        <taxon>Dikarya</taxon>
        <taxon>Ascomycota</taxon>
        <taxon>Pezizomycotina</taxon>
        <taxon>Sordariomycetes</taxon>
        <taxon>Hypocreomycetidae</taxon>
        <taxon>Glomerellales</taxon>
        <taxon>Plectosphaerellaceae</taxon>
        <taxon>Verticillium</taxon>
    </lineage>
</organism>
<dbReference type="Proteomes" id="UP000689129">
    <property type="component" value="Unassembled WGS sequence"/>
</dbReference>
<feature type="signal peptide" evidence="15">
    <location>
        <begin position="1"/>
        <end position="18"/>
    </location>
</feature>
<feature type="domain" description="RING-type" evidence="16">
    <location>
        <begin position="370"/>
        <end position="412"/>
    </location>
</feature>
<evidence type="ECO:0000256" key="14">
    <source>
        <dbReference type="SAM" id="Phobius"/>
    </source>
</evidence>
<keyword evidence="15" id="KW-0732">Signal</keyword>
<dbReference type="PROSITE" id="PS50089">
    <property type="entry name" value="ZF_RING_2"/>
    <property type="match status" value="1"/>
</dbReference>
<comment type="catalytic activity">
    <reaction evidence="1">
        <text>S-ubiquitinyl-[E2 ubiquitin-conjugating enzyme]-L-cysteine + [acceptor protein]-L-lysine = [E2 ubiquitin-conjugating enzyme]-L-cysteine + N(6)-ubiquitinyl-[acceptor protein]-L-lysine.</text>
        <dbReference type="EC" id="2.3.2.27"/>
    </reaction>
</comment>
<dbReference type="GO" id="GO:0008270">
    <property type="term" value="F:zinc ion binding"/>
    <property type="evidence" value="ECO:0007669"/>
    <property type="project" value="UniProtKB-KW"/>
</dbReference>
<accession>A0A8I2ZQE6</accession>
<evidence type="ECO:0000256" key="4">
    <source>
        <dbReference type="ARBA" id="ARBA00022679"/>
    </source>
</evidence>
<dbReference type="Pfam" id="PF13639">
    <property type="entry name" value="zf-RING_2"/>
    <property type="match status" value="1"/>
</dbReference>
<feature type="chain" id="PRO_5034317912" description="RING-type E3 ubiquitin transferase" evidence="15">
    <location>
        <begin position="19"/>
        <end position="528"/>
    </location>
</feature>
<evidence type="ECO:0000256" key="6">
    <source>
        <dbReference type="ARBA" id="ARBA00022723"/>
    </source>
</evidence>
<dbReference type="OrthoDB" id="8062037at2759"/>
<feature type="region of interest" description="Disordered" evidence="13">
    <location>
        <begin position="418"/>
        <end position="462"/>
    </location>
</feature>
<dbReference type="AlphaFoldDB" id="A0A8I2ZQE6"/>
<keyword evidence="10 14" id="KW-1133">Transmembrane helix</keyword>
<keyword evidence="6" id="KW-0479">Metal-binding</keyword>
<feature type="region of interest" description="Disordered" evidence="13">
    <location>
        <begin position="480"/>
        <end position="528"/>
    </location>
</feature>
<evidence type="ECO:0000256" key="1">
    <source>
        <dbReference type="ARBA" id="ARBA00000900"/>
    </source>
</evidence>
<dbReference type="EC" id="2.3.2.27" evidence="3"/>
<keyword evidence="8" id="KW-0833">Ubl conjugation pathway</keyword>
<feature type="region of interest" description="Disordered" evidence="13">
    <location>
        <begin position="297"/>
        <end position="364"/>
    </location>
</feature>
<evidence type="ECO:0000256" key="15">
    <source>
        <dbReference type="SAM" id="SignalP"/>
    </source>
</evidence>
<dbReference type="EMBL" id="JAEMWZ010000097">
    <property type="protein sequence ID" value="KAG7136775.1"/>
    <property type="molecule type" value="Genomic_DNA"/>
</dbReference>
<evidence type="ECO:0000259" key="16">
    <source>
        <dbReference type="PROSITE" id="PS50089"/>
    </source>
</evidence>
<keyword evidence="11 14" id="KW-0472">Membrane</keyword>
<dbReference type="GO" id="GO:0006511">
    <property type="term" value="P:ubiquitin-dependent protein catabolic process"/>
    <property type="evidence" value="ECO:0007669"/>
    <property type="project" value="TreeGrafter"/>
</dbReference>
<evidence type="ECO:0000256" key="10">
    <source>
        <dbReference type="ARBA" id="ARBA00022989"/>
    </source>
</evidence>
<evidence type="ECO:0000256" key="5">
    <source>
        <dbReference type="ARBA" id="ARBA00022692"/>
    </source>
</evidence>
<comment type="subcellular location">
    <subcellularLocation>
        <location evidence="2">Membrane</location>
        <topology evidence="2">Multi-pass membrane protein</topology>
    </subcellularLocation>
</comment>
<evidence type="ECO:0000256" key="11">
    <source>
        <dbReference type="ARBA" id="ARBA00023136"/>
    </source>
</evidence>
<keyword evidence="7 12" id="KW-0863">Zinc-finger</keyword>
<evidence type="ECO:0000313" key="18">
    <source>
        <dbReference type="Proteomes" id="UP000689129"/>
    </source>
</evidence>
<evidence type="ECO:0000256" key="7">
    <source>
        <dbReference type="ARBA" id="ARBA00022771"/>
    </source>
</evidence>
<keyword evidence="9" id="KW-0862">Zinc</keyword>
<dbReference type="SMART" id="SM00184">
    <property type="entry name" value="RING"/>
    <property type="match status" value="1"/>
</dbReference>
<feature type="compositionally biased region" description="Basic and acidic residues" evidence="13">
    <location>
        <begin position="480"/>
        <end position="516"/>
    </location>
</feature>